<dbReference type="Proteomes" id="UP000094236">
    <property type="component" value="Unassembled WGS sequence"/>
</dbReference>
<feature type="transmembrane region" description="Helical" evidence="8">
    <location>
        <begin position="171"/>
        <end position="191"/>
    </location>
</feature>
<sequence>MGSLSHSKLDLDKEEVEEIVSGSVVNKLNKISTTLDSFGAETRGIDRVLPEEREKNFTKVCIQVLGLWLSGCGGLTSMSSYFLGATVYGLGLKDSLISGLVSTSIGCAIAAYFSMMGPRSGCRQIVGARFLFGYWFVKFVALVAIIGTLGWSVTNCVLGGQILAAISDDKVPIEVGIVIISIFSFFVAVFGIKQLLRVETFLSVPVFIGVILLYIVSERRFDYPDTVSTGDSITNKGDFLTFFALCYSVTATWGTMASDYYILFPENSSDLTIFCITFFGTLFPTIFGAVIGILIGNSSYYYEPWNEAYEQLGIGGLLNECFKPWNGFGKFVLIVLFLSLISNNIMNTYSAAFSAQLSAVAISKIPRWFLCIAISSVTMIAALVGRNKFSTILGNFLPMLGYWVSIYFILLLEENTIFRRKRFRHLFIKEFENEKKYYENNENNYNFTIWNDSSRLTNGFAAGISFLIGVAGAILGMAQAYYIGPIAKNLGDYGGDLGMWISMGFSGLVYPFLRYFELKKFGR</sequence>
<dbReference type="Pfam" id="PF02133">
    <property type="entry name" value="Transp_cyt_pur"/>
    <property type="match status" value="1"/>
</dbReference>
<evidence type="ECO:0000256" key="6">
    <source>
        <dbReference type="ARBA" id="ARBA00023136"/>
    </source>
</evidence>
<evidence type="ECO:0000256" key="2">
    <source>
        <dbReference type="ARBA" id="ARBA00008974"/>
    </source>
</evidence>
<reference evidence="10" key="1">
    <citation type="submission" date="2016-05" db="EMBL/GenBank/DDBJ databases">
        <title>Comparative genomics of biotechnologically important yeasts.</title>
        <authorList>
            <consortium name="DOE Joint Genome Institute"/>
            <person name="Riley R."/>
            <person name="Haridas S."/>
            <person name="Wolfe K.H."/>
            <person name="Lopes M.R."/>
            <person name="Hittinger C.T."/>
            <person name="Goker M."/>
            <person name="Salamov A."/>
            <person name="Wisecaver J."/>
            <person name="Long T.M."/>
            <person name="Aerts A.L."/>
            <person name="Barry K."/>
            <person name="Choi C."/>
            <person name="Clum A."/>
            <person name="Coughlan A.Y."/>
            <person name="Deshpande S."/>
            <person name="Douglass A.P."/>
            <person name="Hanson S.J."/>
            <person name="Klenk H.-P."/>
            <person name="Labutti K."/>
            <person name="Lapidus A."/>
            <person name="Lindquist E."/>
            <person name="Lipzen A."/>
            <person name="Meier-Kolthoff J.P."/>
            <person name="Ohm R.A."/>
            <person name="Otillar R.P."/>
            <person name="Pangilinan J."/>
            <person name="Peng Y."/>
            <person name="Rokas A."/>
            <person name="Rosa C.A."/>
            <person name="Scheuner C."/>
            <person name="Sibirny A.A."/>
            <person name="Slot J.C."/>
            <person name="Stielow J.B."/>
            <person name="Sun H."/>
            <person name="Kurtzman C.P."/>
            <person name="Blackwell M."/>
            <person name="Grigoriev I.V."/>
            <person name="Jeffries T.W."/>
        </authorList>
    </citation>
    <scope>NUCLEOTIDE SEQUENCE [LARGE SCALE GENOMIC DNA]</scope>
    <source>
        <strain evidence="10">NRRL Y-2460</strain>
    </source>
</reference>
<dbReference type="GO" id="GO:0005886">
    <property type="term" value="C:plasma membrane"/>
    <property type="evidence" value="ECO:0007669"/>
    <property type="project" value="EnsemblFungi"/>
</dbReference>
<feature type="transmembrane region" description="Helical" evidence="8">
    <location>
        <begin position="126"/>
        <end position="151"/>
    </location>
</feature>
<organism evidence="9 10">
    <name type="scientific">Pachysolen tannophilus NRRL Y-2460</name>
    <dbReference type="NCBI Taxonomy" id="669874"/>
    <lineage>
        <taxon>Eukaryota</taxon>
        <taxon>Fungi</taxon>
        <taxon>Dikarya</taxon>
        <taxon>Ascomycota</taxon>
        <taxon>Saccharomycotina</taxon>
        <taxon>Pichiomycetes</taxon>
        <taxon>Pachysolenaceae</taxon>
        <taxon>Pachysolen</taxon>
    </lineage>
</organism>
<feature type="transmembrane region" description="Helical" evidence="8">
    <location>
        <begin position="60"/>
        <end position="83"/>
    </location>
</feature>
<keyword evidence="10" id="KW-1185">Reference proteome</keyword>
<comment type="subcellular location">
    <subcellularLocation>
        <location evidence="1">Membrane</location>
        <topology evidence="1">Multi-pass membrane protein</topology>
    </subcellularLocation>
</comment>
<keyword evidence="3 7" id="KW-0813">Transport</keyword>
<keyword evidence="6 7" id="KW-0472">Membrane</keyword>
<dbReference type="PANTHER" id="PTHR31806">
    <property type="entry name" value="PURINE-CYTOSINE PERMEASE FCY2-RELATED"/>
    <property type="match status" value="1"/>
</dbReference>
<evidence type="ECO:0000256" key="1">
    <source>
        <dbReference type="ARBA" id="ARBA00004141"/>
    </source>
</evidence>
<evidence type="ECO:0000256" key="8">
    <source>
        <dbReference type="SAM" id="Phobius"/>
    </source>
</evidence>
<dbReference type="InterPro" id="IPR026030">
    <property type="entry name" value="Pur-cyt_permease_Fcy2/21/22"/>
</dbReference>
<dbReference type="GO" id="GO:0000329">
    <property type="term" value="C:fungal-type vacuole membrane"/>
    <property type="evidence" value="ECO:0007669"/>
    <property type="project" value="TreeGrafter"/>
</dbReference>
<dbReference type="Gene3D" id="1.10.4160.10">
    <property type="entry name" value="Hydantoin permease"/>
    <property type="match status" value="1"/>
</dbReference>
<dbReference type="PIRSF" id="PIRSF002744">
    <property type="entry name" value="Pur-cyt_permease"/>
    <property type="match status" value="1"/>
</dbReference>
<dbReference type="STRING" id="669874.A0A1E4TQL9"/>
<name>A0A1E4TQL9_PACTA</name>
<gene>
    <name evidence="9" type="ORF">PACTADRAFT_77485</name>
</gene>
<accession>A0A1E4TQL9</accession>
<comment type="similarity">
    <text evidence="2 7">Belongs to the purine-cytosine permease (2.A.39) family.</text>
</comment>
<protein>
    <submittedName>
        <fullName evidence="9">Uncharacterized protein</fullName>
    </submittedName>
</protein>
<feature type="transmembrane region" description="Helical" evidence="8">
    <location>
        <begin position="460"/>
        <end position="482"/>
    </location>
</feature>
<proteinExistence type="inferred from homology"/>
<feature type="transmembrane region" description="Helical" evidence="8">
    <location>
        <begin position="367"/>
        <end position="386"/>
    </location>
</feature>
<dbReference type="InterPro" id="IPR001248">
    <property type="entry name" value="Pur-cyt_permease"/>
</dbReference>
<feature type="transmembrane region" description="Helical" evidence="8">
    <location>
        <begin position="392"/>
        <end position="412"/>
    </location>
</feature>
<dbReference type="OrthoDB" id="5428495at2759"/>
<feature type="transmembrane region" description="Helical" evidence="8">
    <location>
        <begin position="95"/>
        <end position="114"/>
    </location>
</feature>
<evidence type="ECO:0000313" key="10">
    <source>
        <dbReference type="Proteomes" id="UP000094236"/>
    </source>
</evidence>
<feature type="transmembrane region" description="Helical" evidence="8">
    <location>
        <begin position="239"/>
        <end position="264"/>
    </location>
</feature>
<feature type="transmembrane region" description="Helical" evidence="8">
    <location>
        <begin position="497"/>
        <end position="516"/>
    </location>
</feature>
<dbReference type="PANTHER" id="PTHR31806:SF17">
    <property type="entry name" value="VITAMIN B6 TRANSPORTER TPN1"/>
    <property type="match status" value="1"/>
</dbReference>
<dbReference type="AlphaFoldDB" id="A0A1E4TQL9"/>
<evidence type="ECO:0000256" key="5">
    <source>
        <dbReference type="ARBA" id="ARBA00022989"/>
    </source>
</evidence>
<keyword evidence="5 8" id="KW-1133">Transmembrane helix</keyword>
<feature type="transmembrane region" description="Helical" evidence="8">
    <location>
        <begin position="327"/>
        <end position="346"/>
    </location>
</feature>
<keyword evidence="4 8" id="KW-0812">Transmembrane</keyword>
<evidence type="ECO:0000256" key="3">
    <source>
        <dbReference type="ARBA" id="ARBA00022448"/>
    </source>
</evidence>
<feature type="transmembrane region" description="Helical" evidence="8">
    <location>
        <begin position="198"/>
        <end position="216"/>
    </location>
</feature>
<feature type="transmembrane region" description="Helical" evidence="8">
    <location>
        <begin position="271"/>
        <end position="295"/>
    </location>
</feature>
<dbReference type="GO" id="GO:0090482">
    <property type="term" value="F:vitamin transmembrane transporter activity"/>
    <property type="evidence" value="ECO:0007669"/>
    <property type="project" value="EnsemblFungi"/>
</dbReference>
<evidence type="ECO:0000256" key="7">
    <source>
        <dbReference type="PIRNR" id="PIRNR002744"/>
    </source>
</evidence>
<evidence type="ECO:0000313" key="9">
    <source>
        <dbReference type="EMBL" id="ODV94009.1"/>
    </source>
</evidence>
<evidence type="ECO:0000256" key="4">
    <source>
        <dbReference type="ARBA" id="ARBA00022692"/>
    </source>
</evidence>
<dbReference type="EMBL" id="KV454017">
    <property type="protein sequence ID" value="ODV94009.1"/>
    <property type="molecule type" value="Genomic_DNA"/>
</dbReference>